<dbReference type="InterPro" id="IPR050275">
    <property type="entry name" value="PGM_Phosphatase"/>
</dbReference>
<evidence type="ECO:0000313" key="1">
    <source>
        <dbReference type="EMBL" id="UYG17568.1"/>
    </source>
</evidence>
<protein>
    <submittedName>
        <fullName evidence="1">Histidine phosphatase family protein</fullName>
    </submittedName>
</protein>
<dbReference type="CDD" id="cd07067">
    <property type="entry name" value="HP_PGM_like"/>
    <property type="match status" value="1"/>
</dbReference>
<dbReference type="Gene3D" id="3.40.50.1240">
    <property type="entry name" value="Phosphoglycerate mutase-like"/>
    <property type="match status" value="1"/>
</dbReference>
<keyword evidence="2" id="KW-1185">Reference proteome</keyword>
<dbReference type="RefSeq" id="WP_263594777.1">
    <property type="nucleotide sequence ID" value="NZ_CP107020.1"/>
</dbReference>
<sequence length="213" mass="23054">MRIFLIRHGRQSDARCNVDVGLSEEGRRQAALVAERMAAWGLEALYASDMVRARETGAIVGERLGLPVEVVPQLRELDFGDLTGLTDAETGRGFADFKAQQAAMASDLRYPGGETIGEVVARAVPALQAIAEGGHGTVAVATHGVVIRALIAHILCAPLARWRLASTTLENGSLTEISYDTRLEEFSVQRVNDFAHLEPHPELLRSAWGVSEN</sequence>
<dbReference type="SMART" id="SM00855">
    <property type="entry name" value="PGAM"/>
    <property type="match status" value="1"/>
</dbReference>
<gene>
    <name evidence="1" type="ORF">BRM3_03815</name>
</gene>
<evidence type="ECO:0000313" key="2">
    <source>
        <dbReference type="Proteomes" id="UP001164305"/>
    </source>
</evidence>
<dbReference type="PANTHER" id="PTHR48100">
    <property type="entry name" value="BROAD-SPECIFICITY PHOSPHATASE YOR283W-RELATED"/>
    <property type="match status" value="1"/>
</dbReference>
<dbReference type="InterPro" id="IPR029033">
    <property type="entry name" value="His_PPase_superfam"/>
</dbReference>
<dbReference type="EMBL" id="CP107020">
    <property type="protein sequence ID" value="UYG17568.1"/>
    <property type="molecule type" value="Genomic_DNA"/>
</dbReference>
<accession>A0ABY6G2X4</accession>
<dbReference type="InterPro" id="IPR013078">
    <property type="entry name" value="His_Pase_superF_clade-1"/>
</dbReference>
<dbReference type="Pfam" id="PF00300">
    <property type="entry name" value="His_Phos_1"/>
    <property type="match status" value="1"/>
</dbReference>
<organism evidence="1 2">
    <name type="scientific">Brachybacterium huguangmaarense</name>
    <dbReference type="NCBI Taxonomy" id="1652028"/>
    <lineage>
        <taxon>Bacteria</taxon>
        <taxon>Bacillati</taxon>
        <taxon>Actinomycetota</taxon>
        <taxon>Actinomycetes</taxon>
        <taxon>Micrococcales</taxon>
        <taxon>Dermabacteraceae</taxon>
        <taxon>Brachybacterium</taxon>
    </lineage>
</organism>
<reference evidence="1" key="1">
    <citation type="submission" date="2022-10" db="EMBL/GenBank/DDBJ databases">
        <title>Whole-Genome Sequencing of Brachybacterium huguangmaarense BRM-3, Isolated from Betula schmidtii.</title>
        <authorList>
            <person name="Haam D."/>
        </authorList>
    </citation>
    <scope>NUCLEOTIDE SEQUENCE</scope>
    <source>
        <strain evidence="1">BRM-3</strain>
    </source>
</reference>
<name>A0ABY6G2X4_9MICO</name>
<dbReference type="Proteomes" id="UP001164305">
    <property type="component" value="Chromosome"/>
</dbReference>
<proteinExistence type="predicted"/>
<dbReference type="PANTHER" id="PTHR48100:SF62">
    <property type="entry name" value="GLUCOSYL-3-PHOSPHOGLYCERATE PHOSPHATASE"/>
    <property type="match status" value="1"/>
</dbReference>
<dbReference type="SUPFAM" id="SSF53254">
    <property type="entry name" value="Phosphoglycerate mutase-like"/>
    <property type="match status" value="1"/>
</dbReference>